<organism evidence="2">
    <name type="scientific">marine sediment metagenome</name>
    <dbReference type="NCBI Taxonomy" id="412755"/>
    <lineage>
        <taxon>unclassified sequences</taxon>
        <taxon>metagenomes</taxon>
        <taxon>ecological metagenomes</taxon>
    </lineage>
</organism>
<dbReference type="EMBL" id="BARS01007508">
    <property type="protein sequence ID" value="GAF67238.1"/>
    <property type="molecule type" value="Genomic_DNA"/>
</dbReference>
<accession>X0REP2</accession>
<comment type="caution">
    <text evidence="2">The sequence shown here is derived from an EMBL/GenBank/DDBJ whole genome shotgun (WGS) entry which is preliminary data.</text>
</comment>
<sequence length="32" mass="3418">MLQVKDEGPYLPNADPGHIGGETLGPQKTLKI</sequence>
<protein>
    <submittedName>
        <fullName evidence="2">Uncharacterized protein</fullName>
    </submittedName>
</protein>
<proteinExistence type="predicted"/>
<feature type="region of interest" description="Disordered" evidence="1">
    <location>
        <begin position="1"/>
        <end position="32"/>
    </location>
</feature>
<gene>
    <name evidence="2" type="ORF">S01H1_14433</name>
</gene>
<evidence type="ECO:0000313" key="2">
    <source>
        <dbReference type="EMBL" id="GAF67238.1"/>
    </source>
</evidence>
<name>X0REP2_9ZZZZ</name>
<dbReference type="AlphaFoldDB" id="X0REP2"/>
<evidence type="ECO:0000256" key="1">
    <source>
        <dbReference type="SAM" id="MobiDB-lite"/>
    </source>
</evidence>
<reference evidence="2" key="1">
    <citation type="journal article" date="2014" name="Front. Microbiol.">
        <title>High frequency of phylogenetically diverse reductive dehalogenase-homologous genes in deep subseafloor sedimentary metagenomes.</title>
        <authorList>
            <person name="Kawai M."/>
            <person name="Futagami T."/>
            <person name="Toyoda A."/>
            <person name="Takaki Y."/>
            <person name="Nishi S."/>
            <person name="Hori S."/>
            <person name="Arai W."/>
            <person name="Tsubouchi T."/>
            <person name="Morono Y."/>
            <person name="Uchiyama I."/>
            <person name="Ito T."/>
            <person name="Fujiyama A."/>
            <person name="Inagaki F."/>
            <person name="Takami H."/>
        </authorList>
    </citation>
    <scope>NUCLEOTIDE SEQUENCE</scope>
    <source>
        <strain evidence="2">Expedition CK06-06</strain>
    </source>
</reference>
<feature type="non-terminal residue" evidence="2">
    <location>
        <position position="32"/>
    </location>
</feature>